<sequence>MRSPRVFLTWTVHQRSCSDVVAKVGIWLSIALLVALSFLWPEFLMRSEALAGQSAALHPEDIIDIMTVSGGGLTVAFSKRTDHSQMPGYVSVKVSGPAGTAALYPRRQLFAIEFDDGVRSSSEDCTPDRTNILFHNTTSIAFLLICELLGASLHVEWSCHLQSARVARVSIQIFAPNLSRTVRVIDMLTVGREVVEDDNAHIPGTVQGLPIVFRRQLVFFGIEHPMSVVMLNASMGVVSMPLYGQQFGQEPMRVTAAFGAYRSAQLRRDFQEYIEESRAVAWRQWLHFNSWYTLKRPDPFEITTLRSGEDMNVTNVIQVARVYSDQLARSPHHLGFRGVLLDDGWDDCRRLWKMHDGFPENLQQVTRGLEAMGLGGLGVWLSPWGGYGFPRELRLEYGYKEGLETNSRGFSLAGPKYSGRFFDICASFIRDHGVSFFKFDGIAGGQVTSGAPSEFAADVLGLLRLVQRLRSVRPDLFISLTVGTWPSPYFLHFADAVWRGAHDTARWGAGRGKHQWITYRDMIVHELVSLRSPLYPLSSLMLHGVVMGDSDPWCRNVSLEPGLPAHLGLWDFSCEVWSFFATGANIRRITTRALPYAAADERGHVGRRPRRGLLGHLSRGRAAGLALGRREPAAGARLRVRGFRHGHQPGCRDAAQPTAVPQSFALSSAQHLEAGHAASGRGAAAAAAAPLRCEGRLVWGAPNPEFTGGRRPGLCGPRRRPRRGVTGTWRSPRCRWPCTRSPVTRRPAWADACPWAGLPSWEGKRTSTPTCPPSHSASCPNRARQGSQLCRATQDGPNCWLGARARGGYSTGVGQPWLTFIG</sequence>
<organism evidence="2 3">
    <name type="scientific">Prorocentrum cordatum</name>
    <dbReference type="NCBI Taxonomy" id="2364126"/>
    <lineage>
        <taxon>Eukaryota</taxon>
        <taxon>Sar</taxon>
        <taxon>Alveolata</taxon>
        <taxon>Dinophyceae</taxon>
        <taxon>Prorocentrales</taxon>
        <taxon>Prorocentraceae</taxon>
        <taxon>Prorocentrum</taxon>
    </lineage>
</organism>
<dbReference type="InterPro" id="IPR017853">
    <property type="entry name" value="GH"/>
</dbReference>
<keyword evidence="1" id="KW-1133">Transmembrane helix</keyword>
<accession>A0ABN9XHH2</accession>
<dbReference type="SUPFAM" id="SSF51445">
    <property type="entry name" value="(Trans)glycosidases"/>
    <property type="match status" value="1"/>
</dbReference>
<gene>
    <name evidence="2" type="ORF">PCOR1329_LOCUS75898</name>
</gene>
<dbReference type="InterPro" id="IPR013785">
    <property type="entry name" value="Aldolase_TIM"/>
</dbReference>
<proteinExistence type="predicted"/>
<evidence type="ECO:0000313" key="3">
    <source>
        <dbReference type="Proteomes" id="UP001189429"/>
    </source>
</evidence>
<dbReference type="Gene3D" id="3.20.20.70">
    <property type="entry name" value="Aldolase class I"/>
    <property type="match status" value="1"/>
</dbReference>
<evidence type="ECO:0008006" key="4">
    <source>
        <dbReference type="Google" id="ProtNLM"/>
    </source>
</evidence>
<protein>
    <recommendedName>
        <fullName evidence="4">Alpha-galactosidase</fullName>
    </recommendedName>
</protein>
<comment type="caution">
    <text evidence="2">The sequence shown here is derived from an EMBL/GenBank/DDBJ whole genome shotgun (WGS) entry which is preliminary data.</text>
</comment>
<name>A0ABN9XHH2_9DINO</name>
<keyword evidence="3" id="KW-1185">Reference proteome</keyword>
<dbReference type="EMBL" id="CAUYUJ010020392">
    <property type="protein sequence ID" value="CAK0897844.1"/>
    <property type="molecule type" value="Genomic_DNA"/>
</dbReference>
<evidence type="ECO:0000256" key="1">
    <source>
        <dbReference type="SAM" id="Phobius"/>
    </source>
</evidence>
<dbReference type="Proteomes" id="UP001189429">
    <property type="component" value="Unassembled WGS sequence"/>
</dbReference>
<keyword evidence="1" id="KW-0472">Membrane</keyword>
<feature type="transmembrane region" description="Helical" evidence="1">
    <location>
        <begin position="20"/>
        <end position="40"/>
    </location>
</feature>
<reference evidence="2" key="1">
    <citation type="submission" date="2023-10" db="EMBL/GenBank/DDBJ databases">
        <authorList>
            <person name="Chen Y."/>
            <person name="Shah S."/>
            <person name="Dougan E. K."/>
            <person name="Thang M."/>
            <person name="Chan C."/>
        </authorList>
    </citation>
    <scope>NUCLEOTIDE SEQUENCE [LARGE SCALE GENOMIC DNA]</scope>
</reference>
<evidence type="ECO:0000313" key="2">
    <source>
        <dbReference type="EMBL" id="CAK0897844.1"/>
    </source>
</evidence>
<keyword evidence="1" id="KW-0812">Transmembrane</keyword>